<sequence length="315" mass="35630">MLNVFFTVDVEIWCNGWHDIDARFPAAFRNYVHGEGALRYKLQRLQEHGLHGVFFVEPLFATRFGQGPLDEIVGLIREHGQEVQQHLHTEWVCESHVPLIAQAKPRRQFLRQFSLEEQTTIIGAGKALLERAGGGEINAFRAGSFGFNRDSLTALAANGIAFDSSYNCTMFGPDSGVSPGEQLFDVVQCDGVFEYPMSVFNDGTGKLRHVQLGACSNHELEGLMRQALRQGRQSFMMLSHNFELLNAARNRPDPIMIRRFARFCRFMADHRGQFRMRGFHDLAPAAVTAQPPVLTSPLWKTGHRIAQQALRRRYG</sequence>
<name>A0A2D0B604_9BURK</name>
<dbReference type="InterPro" id="IPR011330">
    <property type="entry name" value="Glyco_hydro/deAcase_b/a-brl"/>
</dbReference>
<reference evidence="2 3" key="1">
    <citation type="submission" date="2017-06" db="EMBL/GenBank/DDBJ databases">
        <title>Herbaspirillum phytohormonus sp. nov., isolated from the root nodule of Robinia pseudoacacia in lead-zinc mine.</title>
        <authorList>
            <person name="Fan M."/>
            <person name="Lin Y."/>
        </authorList>
    </citation>
    <scope>NUCLEOTIDE SEQUENCE [LARGE SCALE GENOMIC DNA]</scope>
    <source>
        <strain evidence="2 3">HZ10</strain>
    </source>
</reference>
<protein>
    <submittedName>
        <fullName evidence="2">Polysaccharide deacetylase</fullName>
    </submittedName>
</protein>
<accession>A0A2D0B604</accession>
<evidence type="ECO:0000313" key="2">
    <source>
        <dbReference type="EMBL" id="OWY29806.1"/>
    </source>
</evidence>
<dbReference type="OrthoDB" id="8597776at2"/>
<dbReference type="SUPFAM" id="SSF88713">
    <property type="entry name" value="Glycoside hydrolase/deacetylase"/>
    <property type="match status" value="1"/>
</dbReference>
<evidence type="ECO:0000313" key="1">
    <source>
        <dbReference type="EMBL" id="NUU01814.1"/>
    </source>
</evidence>
<reference evidence="1 4" key="2">
    <citation type="journal article" date="2020" name="Front. Plant Sci.">
        <title>Isolation of Rhizosphere Bacteria That Improve Quality and Water Stress Tolerance in Greenhouse Ornamentals.</title>
        <authorList>
            <person name="Nordstedt N.P."/>
            <person name="Jones M.L."/>
        </authorList>
    </citation>
    <scope>NUCLEOTIDE SEQUENCE [LARGE SCALE GENOMIC DNA]</scope>
    <source>
        <strain evidence="1 4">C6C2</strain>
    </source>
</reference>
<dbReference type="Gene3D" id="3.20.20.370">
    <property type="entry name" value="Glycoside hydrolase/deacetylase"/>
    <property type="match status" value="1"/>
</dbReference>
<comment type="caution">
    <text evidence="2">The sequence shown here is derived from an EMBL/GenBank/DDBJ whole genome shotgun (WGS) entry which is preliminary data.</text>
</comment>
<dbReference type="GO" id="GO:0005975">
    <property type="term" value="P:carbohydrate metabolic process"/>
    <property type="evidence" value="ECO:0007669"/>
    <property type="project" value="InterPro"/>
</dbReference>
<proteinExistence type="predicted"/>
<dbReference type="EMBL" id="NJGU01000004">
    <property type="protein sequence ID" value="OWY29806.1"/>
    <property type="molecule type" value="Genomic_DNA"/>
</dbReference>
<evidence type="ECO:0000313" key="4">
    <source>
        <dbReference type="Proteomes" id="UP000536746"/>
    </source>
</evidence>
<dbReference type="Proteomes" id="UP000197596">
    <property type="component" value="Unassembled WGS sequence"/>
</dbReference>
<dbReference type="Proteomes" id="UP000536746">
    <property type="component" value="Unassembled WGS sequence"/>
</dbReference>
<keyword evidence="4" id="KW-1185">Reference proteome</keyword>
<dbReference type="RefSeq" id="WP_079214614.1">
    <property type="nucleotide sequence ID" value="NZ_CP018845.1"/>
</dbReference>
<dbReference type="AlphaFoldDB" id="A0A2D0B604"/>
<evidence type="ECO:0000313" key="3">
    <source>
        <dbReference type="Proteomes" id="UP000197596"/>
    </source>
</evidence>
<dbReference type="EMBL" id="JABFMT010000007">
    <property type="protein sequence ID" value="NUU01814.1"/>
    <property type="molecule type" value="Genomic_DNA"/>
</dbReference>
<dbReference type="CDD" id="cd10933">
    <property type="entry name" value="CE4_u9"/>
    <property type="match status" value="1"/>
</dbReference>
<gene>
    <name evidence="2" type="ORF">CEJ42_08100</name>
    <name evidence="1" type="ORF">HNO84_09395</name>
</gene>
<organism evidence="2 3">
    <name type="scientific">Herbaspirillum robiniae</name>
    <dbReference type="NCBI Taxonomy" id="2014887"/>
    <lineage>
        <taxon>Bacteria</taxon>
        <taxon>Pseudomonadati</taxon>
        <taxon>Pseudomonadota</taxon>
        <taxon>Betaproteobacteria</taxon>
        <taxon>Burkholderiales</taxon>
        <taxon>Oxalobacteraceae</taxon>
        <taxon>Herbaspirillum</taxon>
    </lineage>
</organism>